<evidence type="ECO:0000313" key="2">
    <source>
        <dbReference type="Proteomes" id="UP000641932"/>
    </source>
</evidence>
<dbReference type="EMBL" id="BMMS01000008">
    <property type="protein sequence ID" value="GGO86496.1"/>
    <property type="molecule type" value="Genomic_DNA"/>
</dbReference>
<evidence type="ECO:0000313" key="1">
    <source>
        <dbReference type="EMBL" id="GGO86496.1"/>
    </source>
</evidence>
<accession>A0A918DWD1</accession>
<dbReference type="Proteomes" id="UP000641932">
    <property type="component" value="Unassembled WGS sequence"/>
</dbReference>
<organism evidence="1 2">
    <name type="scientific">Wenjunlia tyrosinilytica</name>
    <dbReference type="NCBI Taxonomy" id="1544741"/>
    <lineage>
        <taxon>Bacteria</taxon>
        <taxon>Bacillati</taxon>
        <taxon>Actinomycetota</taxon>
        <taxon>Actinomycetes</taxon>
        <taxon>Kitasatosporales</taxon>
        <taxon>Streptomycetaceae</taxon>
        <taxon>Wenjunlia</taxon>
    </lineage>
</organism>
<sequence>MTPPAPQRAYPVARSEGDSDPRFTFGLVSNVAKVLQAHGYPPLVVGADLLELHIALFHFLYGKEGGK</sequence>
<reference evidence="1" key="2">
    <citation type="submission" date="2020-09" db="EMBL/GenBank/DDBJ databases">
        <authorList>
            <person name="Sun Q."/>
            <person name="Zhou Y."/>
        </authorList>
    </citation>
    <scope>NUCLEOTIDE SEQUENCE</scope>
    <source>
        <strain evidence="1">CGMCC 4.7201</strain>
    </source>
</reference>
<comment type="caution">
    <text evidence="1">The sequence shown here is derived from an EMBL/GenBank/DDBJ whole genome shotgun (WGS) entry which is preliminary data.</text>
</comment>
<name>A0A918DWD1_9ACTN</name>
<keyword evidence="2" id="KW-1185">Reference proteome</keyword>
<reference evidence="1" key="1">
    <citation type="journal article" date="2014" name="Int. J. Syst. Evol. Microbiol.">
        <title>Complete genome sequence of Corynebacterium casei LMG S-19264T (=DSM 44701T), isolated from a smear-ripened cheese.</title>
        <authorList>
            <consortium name="US DOE Joint Genome Institute (JGI-PGF)"/>
            <person name="Walter F."/>
            <person name="Albersmeier A."/>
            <person name="Kalinowski J."/>
            <person name="Ruckert C."/>
        </authorList>
    </citation>
    <scope>NUCLEOTIDE SEQUENCE</scope>
    <source>
        <strain evidence="1">CGMCC 4.7201</strain>
    </source>
</reference>
<dbReference type="AlphaFoldDB" id="A0A918DWD1"/>
<protein>
    <submittedName>
        <fullName evidence="1">Uncharacterized protein</fullName>
    </submittedName>
</protein>
<gene>
    <name evidence="1" type="ORF">GCM10012280_22760</name>
</gene>
<proteinExistence type="predicted"/>